<protein>
    <submittedName>
        <fullName evidence="3">Uncharacterized protein</fullName>
    </submittedName>
</protein>
<dbReference type="KEGG" id="mste:MSTE_02420"/>
<keyword evidence="2" id="KW-1133">Transmembrane helix</keyword>
<organism evidence="3 4">
    <name type="scientific">[Mycobacterium] stephanolepidis</name>
    <dbReference type="NCBI Taxonomy" id="1520670"/>
    <lineage>
        <taxon>Bacteria</taxon>
        <taxon>Bacillati</taxon>
        <taxon>Actinomycetota</taxon>
        <taxon>Actinomycetes</taxon>
        <taxon>Mycobacteriales</taxon>
        <taxon>Mycobacteriaceae</taxon>
        <taxon>Mycobacteroides</taxon>
    </lineage>
</organism>
<sequence length="109" mass="11030">MITACTVQRARMLVRVVSSTGLIAAAVITAVTLTESALATAGPAAVGGAQGVIDMLTSEGYRVIVTKMGGRDRAGRRGLHGSLDPDANAGAAPAHERYQAGARPRSGCP</sequence>
<feature type="region of interest" description="Disordered" evidence="1">
    <location>
        <begin position="72"/>
        <end position="109"/>
    </location>
</feature>
<reference evidence="3 4" key="2">
    <citation type="journal article" date="2017" name="Int. J. Syst. Evol. Microbiol.">
        <title>Mycobacterium stephanolepidis sp. nov., a rapidly growing species related to Mycobacterium chelonae, isolated from marine teleost fish, Stephanolepis cirrhifer.</title>
        <authorList>
            <person name="Fukano H."/>
            <person name="Wada S."/>
            <person name="Kurata O."/>
            <person name="Katayama K."/>
            <person name="Fujiwara N."/>
            <person name="Hoshino Y."/>
        </authorList>
    </citation>
    <scope>NUCLEOTIDE SEQUENCE [LARGE SCALE GENOMIC DNA]</scope>
    <source>
        <strain evidence="3 4">NJB0901</strain>
    </source>
</reference>
<evidence type="ECO:0000313" key="4">
    <source>
        <dbReference type="Proteomes" id="UP000217954"/>
    </source>
</evidence>
<evidence type="ECO:0000256" key="1">
    <source>
        <dbReference type="SAM" id="MobiDB-lite"/>
    </source>
</evidence>
<evidence type="ECO:0000313" key="3">
    <source>
        <dbReference type="EMBL" id="BAX97732.1"/>
    </source>
</evidence>
<keyword evidence="2" id="KW-0812">Transmembrane</keyword>
<gene>
    <name evidence="3" type="ORF">MSTE_02420</name>
</gene>
<feature type="transmembrane region" description="Helical" evidence="2">
    <location>
        <begin position="12"/>
        <end position="33"/>
    </location>
</feature>
<accession>A0A1Z4EXS2</accession>
<keyword evidence="2" id="KW-0472">Membrane</keyword>
<keyword evidence="4" id="KW-1185">Reference proteome</keyword>
<reference evidence="4" key="1">
    <citation type="journal article" date="2017" name="Genome Announc.">
        <title>Complete Genome Sequence of Mycobacterium stephanolepidis.</title>
        <authorList>
            <person name="Fukano H."/>
            <person name="Yoshida M."/>
            <person name="Katayama Y."/>
            <person name="Omatsu T."/>
            <person name="Mizutani T."/>
            <person name="Kurata O."/>
            <person name="Wada S."/>
            <person name="Hoshino Y."/>
        </authorList>
    </citation>
    <scope>NUCLEOTIDE SEQUENCE [LARGE SCALE GENOMIC DNA]</scope>
    <source>
        <strain evidence="4">NJB0901</strain>
    </source>
</reference>
<name>A0A1Z4EXS2_9MYCO</name>
<evidence type="ECO:0000256" key="2">
    <source>
        <dbReference type="SAM" id="Phobius"/>
    </source>
</evidence>
<dbReference type="EMBL" id="AP018165">
    <property type="protein sequence ID" value="BAX97732.1"/>
    <property type="molecule type" value="Genomic_DNA"/>
</dbReference>
<dbReference type="Proteomes" id="UP000217954">
    <property type="component" value="Chromosome"/>
</dbReference>
<proteinExistence type="predicted"/>
<dbReference type="AlphaFoldDB" id="A0A1Z4EXS2"/>